<evidence type="ECO:0000256" key="13">
    <source>
        <dbReference type="RuleBase" id="RU003914"/>
    </source>
</evidence>
<organism evidence="15 16">
    <name type="scientific">Candidatus Sungiibacteriota bacterium</name>
    <dbReference type="NCBI Taxonomy" id="2750080"/>
    <lineage>
        <taxon>Bacteria</taxon>
        <taxon>Candidatus Sungiibacteriota</taxon>
    </lineage>
</organism>
<comment type="caution">
    <text evidence="15">The sequence shown here is derived from an EMBL/GenBank/DDBJ whole genome shotgun (WGS) entry which is preliminary data.</text>
</comment>
<evidence type="ECO:0000256" key="7">
    <source>
        <dbReference type="ARBA" id="ARBA00023186"/>
    </source>
</evidence>
<gene>
    <name evidence="11 15" type="primary">tig</name>
    <name evidence="15" type="ORF">HY473_02175</name>
</gene>
<dbReference type="PIRSF" id="PIRSF003095">
    <property type="entry name" value="Trigger_factor"/>
    <property type="match status" value="1"/>
</dbReference>
<dbReference type="InterPro" id="IPR001179">
    <property type="entry name" value="PPIase_FKBP_dom"/>
</dbReference>
<dbReference type="InterPro" id="IPR008880">
    <property type="entry name" value="Trigger_fac_C"/>
</dbReference>
<evidence type="ECO:0000256" key="5">
    <source>
        <dbReference type="ARBA" id="ARBA00022618"/>
    </source>
</evidence>
<comment type="similarity">
    <text evidence="2 11 13">Belongs to the FKBP-type PPIase family. Tig subfamily.</text>
</comment>
<comment type="domain">
    <text evidence="11">Consists of 3 domains; the N-terminus binds the ribosome, the middle domain has PPIase activity, while the C-terminus has intrinsic chaperone activity on its own.</text>
</comment>
<accession>A0A933DTG6</accession>
<dbReference type="InterPro" id="IPR036611">
    <property type="entry name" value="Trigger_fac_ribosome-bd_sf"/>
</dbReference>
<keyword evidence="11" id="KW-0963">Cytoplasm</keyword>
<comment type="subcellular location">
    <subcellularLocation>
        <location evidence="11">Cytoplasm</location>
    </subcellularLocation>
    <text evidence="11">About half TF is bound to the ribosome near the polypeptide exit tunnel while the other half is free in the cytoplasm.</text>
</comment>
<evidence type="ECO:0000313" key="16">
    <source>
        <dbReference type="Proteomes" id="UP000756703"/>
    </source>
</evidence>
<feature type="domain" description="PPIase FKBP-type" evidence="14">
    <location>
        <begin position="174"/>
        <end position="228"/>
    </location>
</feature>
<dbReference type="Proteomes" id="UP000756703">
    <property type="component" value="Unassembled WGS sequence"/>
</dbReference>
<reference evidence="15" key="1">
    <citation type="submission" date="2020-07" db="EMBL/GenBank/DDBJ databases">
        <title>Huge and variable diversity of episymbiotic CPR bacteria and DPANN archaea in groundwater ecosystems.</title>
        <authorList>
            <person name="He C.Y."/>
            <person name="Keren R."/>
            <person name="Whittaker M."/>
            <person name="Farag I.F."/>
            <person name="Doudna J."/>
            <person name="Cate J.H.D."/>
            <person name="Banfield J.F."/>
        </authorList>
    </citation>
    <scope>NUCLEOTIDE SEQUENCE</scope>
    <source>
        <strain evidence="15">NC_groundwater_1225_Ag_S-0.1um_56_177</strain>
    </source>
</reference>
<evidence type="ECO:0000256" key="12">
    <source>
        <dbReference type="PROSITE-ProRule" id="PRU00277"/>
    </source>
</evidence>
<keyword evidence="8 11" id="KW-0413">Isomerase</keyword>
<evidence type="ECO:0000256" key="10">
    <source>
        <dbReference type="ARBA" id="ARBA00029986"/>
    </source>
</evidence>
<dbReference type="FunFam" id="3.10.50.40:FF:000001">
    <property type="entry name" value="Trigger factor"/>
    <property type="match status" value="1"/>
</dbReference>
<evidence type="ECO:0000313" key="15">
    <source>
        <dbReference type="EMBL" id="MBI4132867.1"/>
    </source>
</evidence>
<keyword evidence="9 11" id="KW-0131">Cell cycle</keyword>
<dbReference type="Pfam" id="PF05698">
    <property type="entry name" value="Trigger_C"/>
    <property type="match status" value="1"/>
</dbReference>
<dbReference type="Gene3D" id="3.10.50.40">
    <property type="match status" value="1"/>
</dbReference>
<dbReference type="InterPro" id="IPR037041">
    <property type="entry name" value="Trigger_fac_C_sf"/>
</dbReference>
<dbReference type="Gene3D" id="3.30.70.1050">
    <property type="entry name" value="Trigger factor ribosome-binding domain"/>
    <property type="match status" value="1"/>
</dbReference>
<comment type="catalytic activity">
    <reaction evidence="1 11 12">
        <text>[protein]-peptidylproline (omega=180) = [protein]-peptidylproline (omega=0)</text>
        <dbReference type="Rhea" id="RHEA:16237"/>
        <dbReference type="Rhea" id="RHEA-COMP:10747"/>
        <dbReference type="Rhea" id="RHEA-COMP:10748"/>
        <dbReference type="ChEBI" id="CHEBI:83833"/>
        <dbReference type="ChEBI" id="CHEBI:83834"/>
        <dbReference type="EC" id="5.2.1.8"/>
    </reaction>
</comment>
<dbReference type="GO" id="GO:0005737">
    <property type="term" value="C:cytoplasm"/>
    <property type="evidence" value="ECO:0007669"/>
    <property type="project" value="UniProtKB-SubCell"/>
</dbReference>
<keyword evidence="6 11" id="KW-0697">Rotamase</keyword>
<dbReference type="GO" id="GO:0003755">
    <property type="term" value="F:peptidyl-prolyl cis-trans isomerase activity"/>
    <property type="evidence" value="ECO:0007669"/>
    <property type="project" value="UniProtKB-UniRule"/>
</dbReference>
<dbReference type="GO" id="GO:0006457">
    <property type="term" value="P:protein folding"/>
    <property type="evidence" value="ECO:0007669"/>
    <property type="project" value="UniProtKB-UniRule"/>
</dbReference>
<evidence type="ECO:0000256" key="4">
    <source>
        <dbReference type="ARBA" id="ARBA00016902"/>
    </source>
</evidence>
<dbReference type="Gene3D" id="1.10.3120.10">
    <property type="entry name" value="Trigger factor, C-terminal domain"/>
    <property type="match status" value="1"/>
</dbReference>
<dbReference type="EC" id="5.2.1.8" evidence="3 11"/>
<keyword evidence="7 11" id="KW-0143">Chaperone</keyword>
<dbReference type="InterPro" id="IPR027304">
    <property type="entry name" value="Trigger_fact/SurA_dom_sf"/>
</dbReference>
<evidence type="ECO:0000256" key="11">
    <source>
        <dbReference type="HAMAP-Rule" id="MF_00303"/>
    </source>
</evidence>
<dbReference type="SUPFAM" id="SSF54534">
    <property type="entry name" value="FKBP-like"/>
    <property type="match status" value="1"/>
</dbReference>
<dbReference type="InterPro" id="IPR005215">
    <property type="entry name" value="Trig_fac"/>
</dbReference>
<name>A0A933DTG6_9BACT</name>
<evidence type="ECO:0000256" key="6">
    <source>
        <dbReference type="ARBA" id="ARBA00023110"/>
    </source>
</evidence>
<dbReference type="GO" id="GO:0051301">
    <property type="term" value="P:cell division"/>
    <property type="evidence" value="ECO:0007669"/>
    <property type="project" value="UniProtKB-KW"/>
</dbReference>
<evidence type="ECO:0000256" key="1">
    <source>
        <dbReference type="ARBA" id="ARBA00000971"/>
    </source>
</evidence>
<keyword evidence="5 11" id="KW-0132">Cell division</keyword>
<evidence type="ECO:0000259" key="14">
    <source>
        <dbReference type="PROSITE" id="PS50059"/>
    </source>
</evidence>
<dbReference type="Pfam" id="PF00254">
    <property type="entry name" value="FKBP_C"/>
    <property type="match status" value="1"/>
</dbReference>
<dbReference type="EMBL" id="JACQMI010000013">
    <property type="protein sequence ID" value="MBI4132867.1"/>
    <property type="molecule type" value="Genomic_DNA"/>
</dbReference>
<dbReference type="Pfam" id="PF05697">
    <property type="entry name" value="Trigger_N"/>
    <property type="match status" value="1"/>
</dbReference>
<dbReference type="HAMAP" id="MF_00303">
    <property type="entry name" value="Trigger_factor_Tig"/>
    <property type="match status" value="1"/>
</dbReference>
<evidence type="ECO:0000256" key="2">
    <source>
        <dbReference type="ARBA" id="ARBA00005464"/>
    </source>
</evidence>
<proteinExistence type="inferred from homology"/>
<dbReference type="PROSITE" id="PS50059">
    <property type="entry name" value="FKBP_PPIASE"/>
    <property type="match status" value="1"/>
</dbReference>
<dbReference type="SUPFAM" id="SSF109998">
    <property type="entry name" value="Triger factor/SurA peptide-binding domain-like"/>
    <property type="match status" value="1"/>
</dbReference>
<comment type="function">
    <text evidence="11">Involved in protein export. Acts as a chaperone by maintaining the newly synthesized protein in an open conformation. Functions as a peptidyl-prolyl cis-trans isomerase.</text>
</comment>
<dbReference type="SUPFAM" id="SSF102735">
    <property type="entry name" value="Trigger factor ribosome-binding domain"/>
    <property type="match status" value="1"/>
</dbReference>
<protein>
    <recommendedName>
        <fullName evidence="4 11">Trigger factor</fullName>
        <shortName evidence="11">TF</shortName>
        <ecNumber evidence="3 11">5.2.1.8</ecNumber>
    </recommendedName>
    <alternativeName>
        <fullName evidence="10 11">PPIase</fullName>
    </alternativeName>
</protein>
<evidence type="ECO:0000256" key="3">
    <source>
        <dbReference type="ARBA" id="ARBA00013194"/>
    </source>
</evidence>
<dbReference type="AlphaFoldDB" id="A0A933DTG6"/>
<dbReference type="GO" id="GO:0015031">
    <property type="term" value="P:protein transport"/>
    <property type="evidence" value="ECO:0007669"/>
    <property type="project" value="UniProtKB-UniRule"/>
</dbReference>
<dbReference type="NCBIfam" id="TIGR00115">
    <property type="entry name" value="tig"/>
    <property type="match status" value="1"/>
</dbReference>
<dbReference type="InterPro" id="IPR046357">
    <property type="entry name" value="PPIase_dom_sf"/>
</dbReference>
<evidence type="ECO:0000256" key="8">
    <source>
        <dbReference type="ARBA" id="ARBA00023235"/>
    </source>
</evidence>
<sequence>MTYTIEKPSQSQVVIIVHAPHMELSPFLPKAAEAISQETEIEGFRKGKAPYEVVKQRVGEFKILEEAARLHIRKNFRTILEDIENQEYKGKSFEPVGEPQVALTKLAPGADAEYTITLWLLPAFALPDYRAIAKQVLEGKKVPPVTEEEVQSSLRWLRESRASLVAVRRGASVGDRVEIDFSASHGGVTLHGGESKNHPFILGQDRFLPGFEENLLGMKSGDEKTFALAVPPDWRDTAIAGRSLEFRVKINSVQERIVPEWNDAFAKSMGNFPSIAAVEKSIRDGLALEKERQEQERLRLKILDAVANQAGIELPEPIIERELEKMTAELRDSLAGMGLAFEDYLAAIKKSGEALKKEWRPEAERRARSALVLREIARREKIQPTAEEIELAAGRITSHRGLAEENRPSLDSDEFRVYAQGVARNEKVFKFLEELTTNYE</sequence>
<evidence type="ECO:0000256" key="9">
    <source>
        <dbReference type="ARBA" id="ARBA00023306"/>
    </source>
</evidence>
<dbReference type="InterPro" id="IPR008881">
    <property type="entry name" value="Trigger_fac_ribosome-bd_bac"/>
</dbReference>